<feature type="compositionally biased region" description="Polar residues" evidence="1">
    <location>
        <begin position="1"/>
        <end position="15"/>
    </location>
</feature>
<protein>
    <submittedName>
        <fullName evidence="2">Uncharacterized protein</fullName>
    </submittedName>
</protein>
<dbReference type="Proteomes" id="UP001141806">
    <property type="component" value="Unassembled WGS sequence"/>
</dbReference>
<sequence>MEVTAESSRPATGTSAEGGVSSGLIFTAGDSRSTGKRAQPGSGAIRMTLVVTSLFMGSKQNLGISVEAPRRAKVSANLRRPLGWTPLGIEKVTVGNTSVIHAGKDMQQGHTFHPRKDKRTATAAGEGPGGWRDVATRWVPGVRSLTSEKALLDRGLVPEGGTKPEKDVAQGVVPSLTKGVTAAVFSTGSSEKPSGVPAAVAGALQMRSGTTKNLQKLELQRRVHPVNLGASGALETQGAIYAEVSEMTGMVSTVRTMPVEKLLSHVVSVGSDAISHVEDGILNANADRKSLKETQSSDVNGGGDFSSEAMYRGQAPEEKL</sequence>
<feature type="region of interest" description="Disordered" evidence="1">
    <location>
        <begin position="1"/>
        <end position="40"/>
    </location>
</feature>
<name>A0A9Q0GXJ1_9MAGN</name>
<organism evidence="2 3">
    <name type="scientific">Protea cynaroides</name>
    <dbReference type="NCBI Taxonomy" id="273540"/>
    <lineage>
        <taxon>Eukaryota</taxon>
        <taxon>Viridiplantae</taxon>
        <taxon>Streptophyta</taxon>
        <taxon>Embryophyta</taxon>
        <taxon>Tracheophyta</taxon>
        <taxon>Spermatophyta</taxon>
        <taxon>Magnoliopsida</taxon>
        <taxon>Proteales</taxon>
        <taxon>Proteaceae</taxon>
        <taxon>Protea</taxon>
    </lineage>
</organism>
<evidence type="ECO:0000256" key="1">
    <source>
        <dbReference type="SAM" id="MobiDB-lite"/>
    </source>
</evidence>
<reference evidence="2" key="1">
    <citation type="journal article" date="2023" name="Plant J.">
        <title>The genome of the king protea, Protea cynaroides.</title>
        <authorList>
            <person name="Chang J."/>
            <person name="Duong T.A."/>
            <person name="Schoeman C."/>
            <person name="Ma X."/>
            <person name="Roodt D."/>
            <person name="Barker N."/>
            <person name="Li Z."/>
            <person name="Van de Peer Y."/>
            <person name="Mizrachi E."/>
        </authorList>
    </citation>
    <scope>NUCLEOTIDE SEQUENCE</scope>
    <source>
        <tissue evidence="2">Young leaves</tissue>
    </source>
</reference>
<keyword evidence="3" id="KW-1185">Reference proteome</keyword>
<accession>A0A9Q0GXJ1</accession>
<proteinExistence type="predicted"/>
<feature type="region of interest" description="Disordered" evidence="1">
    <location>
        <begin position="108"/>
        <end position="132"/>
    </location>
</feature>
<comment type="caution">
    <text evidence="2">The sequence shown here is derived from an EMBL/GenBank/DDBJ whole genome shotgun (WGS) entry which is preliminary data.</text>
</comment>
<dbReference type="EMBL" id="JAMYWD010000011">
    <property type="protein sequence ID" value="KAJ4955439.1"/>
    <property type="molecule type" value="Genomic_DNA"/>
</dbReference>
<evidence type="ECO:0000313" key="3">
    <source>
        <dbReference type="Proteomes" id="UP001141806"/>
    </source>
</evidence>
<evidence type="ECO:0000313" key="2">
    <source>
        <dbReference type="EMBL" id="KAJ4955439.1"/>
    </source>
</evidence>
<gene>
    <name evidence="2" type="ORF">NE237_012222</name>
</gene>
<dbReference type="AlphaFoldDB" id="A0A9Q0GXJ1"/>
<feature type="region of interest" description="Disordered" evidence="1">
    <location>
        <begin position="288"/>
        <end position="320"/>
    </location>
</feature>